<dbReference type="EMBL" id="ML992501">
    <property type="protein sequence ID" value="KAF2227968.1"/>
    <property type="molecule type" value="Genomic_DNA"/>
</dbReference>
<keyword evidence="2" id="KW-0732">Signal</keyword>
<keyword evidence="4" id="KW-1185">Reference proteome</keyword>
<accession>A0A6A6GQV1</accession>
<feature type="compositionally biased region" description="Acidic residues" evidence="1">
    <location>
        <begin position="149"/>
        <end position="163"/>
    </location>
</feature>
<reference evidence="4" key="1">
    <citation type="journal article" date="2020" name="Stud. Mycol.">
        <title>101 Dothideomycetes genomes: A test case for predicting lifestyles and emergence of pathogens.</title>
        <authorList>
            <person name="Haridas S."/>
            <person name="Albert R."/>
            <person name="Binder M."/>
            <person name="Bloem J."/>
            <person name="LaButti K."/>
            <person name="Salamov A."/>
            <person name="Andreopoulos B."/>
            <person name="Baker S."/>
            <person name="Barry K."/>
            <person name="Bills G."/>
            <person name="Bluhm B."/>
            <person name="Cannon C."/>
            <person name="Castanera R."/>
            <person name="Culley D."/>
            <person name="Daum C."/>
            <person name="Ezra D."/>
            <person name="Gonzalez J."/>
            <person name="Henrissat B."/>
            <person name="Kuo A."/>
            <person name="Liang C."/>
            <person name="Lipzen A."/>
            <person name="Lutzoni F."/>
            <person name="Magnuson J."/>
            <person name="Mondo S."/>
            <person name="Nolan M."/>
            <person name="Ohm R."/>
            <person name="Pangilinan J."/>
            <person name="Park H.-J."/>
            <person name="Ramirez L."/>
            <person name="Alfaro M."/>
            <person name="Sun H."/>
            <person name="Tritt A."/>
            <person name="Yoshinaga Y."/>
            <person name="Zwiers L.-H."/>
            <person name="Turgeon B."/>
            <person name="Goodwin S."/>
            <person name="Spatafora J."/>
            <person name="Crous P."/>
            <person name="Grigoriev I."/>
        </authorList>
    </citation>
    <scope>NUCLEOTIDE SEQUENCE [LARGE SCALE GENOMIC DNA]</scope>
    <source>
        <strain evidence="4">CECT 20119</strain>
    </source>
</reference>
<feature type="compositionally biased region" description="Acidic residues" evidence="1">
    <location>
        <begin position="95"/>
        <end position="108"/>
    </location>
</feature>
<dbReference type="OrthoDB" id="3945034at2759"/>
<name>A0A6A6GQV1_9PEZI</name>
<feature type="region of interest" description="Disordered" evidence="1">
    <location>
        <begin position="17"/>
        <end position="165"/>
    </location>
</feature>
<organism evidence="3 4">
    <name type="scientific">Elsinoe ampelina</name>
    <dbReference type="NCBI Taxonomy" id="302913"/>
    <lineage>
        <taxon>Eukaryota</taxon>
        <taxon>Fungi</taxon>
        <taxon>Dikarya</taxon>
        <taxon>Ascomycota</taxon>
        <taxon>Pezizomycotina</taxon>
        <taxon>Dothideomycetes</taxon>
        <taxon>Dothideomycetidae</taxon>
        <taxon>Myriangiales</taxon>
        <taxon>Elsinoaceae</taxon>
        <taxon>Elsinoe</taxon>
    </lineage>
</organism>
<evidence type="ECO:0000256" key="2">
    <source>
        <dbReference type="SAM" id="SignalP"/>
    </source>
</evidence>
<feature type="compositionally biased region" description="Low complexity" evidence="1">
    <location>
        <begin position="35"/>
        <end position="45"/>
    </location>
</feature>
<feature type="compositionally biased region" description="Basic and acidic residues" evidence="1">
    <location>
        <begin position="20"/>
        <end position="31"/>
    </location>
</feature>
<evidence type="ECO:0000256" key="1">
    <source>
        <dbReference type="SAM" id="MobiDB-lite"/>
    </source>
</evidence>
<dbReference type="Proteomes" id="UP000799538">
    <property type="component" value="Unassembled WGS sequence"/>
</dbReference>
<feature type="compositionally biased region" description="Low complexity" evidence="1">
    <location>
        <begin position="137"/>
        <end position="146"/>
    </location>
</feature>
<dbReference type="AlphaFoldDB" id="A0A6A6GQV1"/>
<feature type="signal peptide" evidence="2">
    <location>
        <begin position="1"/>
        <end position="18"/>
    </location>
</feature>
<protein>
    <submittedName>
        <fullName evidence="3">Uncharacterized protein</fullName>
    </submittedName>
</protein>
<evidence type="ECO:0000313" key="3">
    <source>
        <dbReference type="EMBL" id="KAF2227968.1"/>
    </source>
</evidence>
<proteinExistence type="predicted"/>
<feature type="region of interest" description="Disordered" evidence="1">
    <location>
        <begin position="175"/>
        <end position="194"/>
    </location>
</feature>
<feature type="compositionally biased region" description="Low complexity" evidence="1">
    <location>
        <begin position="73"/>
        <end position="92"/>
    </location>
</feature>
<sequence length="249" mass="25902">MKFQLAFTTFIALSSAVALKPRDDNDDDNRRQVGPAAAATTTPVAPVAPAPARPEGCTDDDDDDDDARCRVGAVAPAPAQPNTTPTATPTGYRNDDDDDDDDDDCYDDGNDRFRSEVPGCAGRNTRVPGQPRPTTPAPVGAAPTARPGDDDDDDDDDCYDDDDDRFRSEDARCVGRNTRVPGQPRPTTPVGAAPVNTTRGIATSTTRAANGTATRTGIVASFTGGAVPVHITTGWVAGAVVAVAGLLAY</sequence>
<feature type="compositionally biased region" description="Acidic residues" evidence="1">
    <location>
        <begin position="57"/>
        <end position="66"/>
    </location>
</feature>
<gene>
    <name evidence="3" type="ORF">BDZ85DRAFT_246417</name>
</gene>
<evidence type="ECO:0000313" key="4">
    <source>
        <dbReference type="Proteomes" id="UP000799538"/>
    </source>
</evidence>
<feature type="chain" id="PRO_5025509564" evidence="2">
    <location>
        <begin position="19"/>
        <end position="249"/>
    </location>
</feature>